<feature type="compositionally biased region" description="Low complexity" evidence="1">
    <location>
        <begin position="486"/>
        <end position="503"/>
    </location>
</feature>
<dbReference type="Proteomes" id="UP000789390">
    <property type="component" value="Unassembled WGS sequence"/>
</dbReference>
<proteinExistence type="predicted"/>
<evidence type="ECO:0000256" key="1">
    <source>
        <dbReference type="SAM" id="MobiDB-lite"/>
    </source>
</evidence>
<gene>
    <name evidence="2" type="ORF">DGAL_LOCUS5449</name>
</gene>
<keyword evidence="3" id="KW-1185">Reference proteome</keyword>
<protein>
    <submittedName>
        <fullName evidence="2">Uncharacterized protein</fullName>
    </submittedName>
</protein>
<feature type="compositionally biased region" description="Polar residues" evidence="1">
    <location>
        <begin position="303"/>
        <end position="333"/>
    </location>
</feature>
<feature type="region of interest" description="Disordered" evidence="1">
    <location>
        <begin position="162"/>
        <end position="181"/>
    </location>
</feature>
<name>A0A8J2RIP2_9CRUS</name>
<dbReference type="AlphaFoldDB" id="A0A8J2RIP2"/>
<reference evidence="2" key="1">
    <citation type="submission" date="2021-11" db="EMBL/GenBank/DDBJ databases">
        <authorList>
            <person name="Schell T."/>
        </authorList>
    </citation>
    <scope>NUCLEOTIDE SEQUENCE</scope>
    <source>
        <strain evidence="2">M5</strain>
    </source>
</reference>
<feature type="compositionally biased region" description="Polar residues" evidence="1">
    <location>
        <begin position="504"/>
        <end position="520"/>
    </location>
</feature>
<feature type="region of interest" description="Disordered" evidence="1">
    <location>
        <begin position="303"/>
        <end position="343"/>
    </location>
</feature>
<evidence type="ECO:0000313" key="3">
    <source>
        <dbReference type="Proteomes" id="UP000789390"/>
    </source>
</evidence>
<sequence>MKLKVLYDKKTTFQIHFELTLNPEQGKTVRDRQAELRLSSRVKETCSSFKMYAFGRKTDEARAELETLRKRVEEGLSNKLPQEVPVPAPPTKLSRGINASWHNKRKSTYYSDPKISEEEFERRKHLPEGIQHHIVTTRTKPNKEVEVLETPTIITTPLFVDLDDELPSPSPNEKSIPDLKDSTSDFVESELDAQLSAASRPSVAPTPDPVHVSQPLLISPPDPVHQLAESTIKGVTASTSTISDYGLRVQKLVDLQSEEQRGRDRIAVIDRTMEELHSERKALTDKVLSLKQEQYELLLSTTPNHPFESVNASRYSEQTTTTTNKNPAATESAQPMEESSPVHPIPHANSTDLLYLMHQSEEKGVQIALTDAEVVSSLPNSHKRVHSVEENIPNKKMDYKASPDKLEKGSTNVAVFQPMHSNSTISSVISQSVESSCPNDQIKEISTGKAQTVYEPTVPQPKVAELKVAEQMVQIKVVKSKVVQPKVVQTKKSSTAAKASKTTQKPTDANSRSLENCRTSSLREKSSTQNNYRTI</sequence>
<organism evidence="2 3">
    <name type="scientific">Daphnia galeata</name>
    <dbReference type="NCBI Taxonomy" id="27404"/>
    <lineage>
        <taxon>Eukaryota</taxon>
        <taxon>Metazoa</taxon>
        <taxon>Ecdysozoa</taxon>
        <taxon>Arthropoda</taxon>
        <taxon>Crustacea</taxon>
        <taxon>Branchiopoda</taxon>
        <taxon>Diplostraca</taxon>
        <taxon>Cladocera</taxon>
        <taxon>Anomopoda</taxon>
        <taxon>Daphniidae</taxon>
        <taxon>Daphnia</taxon>
    </lineage>
</organism>
<comment type="caution">
    <text evidence="2">The sequence shown here is derived from an EMBL/GenBank/DDBJ whole genome shotgun (WGS) entry which is preliminary data.</text>
</comment>
<dbReference type="EMBL" id="CAKKLH010000098">
    <property type="protein sequence ID" value="CAH0102923.1"/>
    <property type="molecule type" value="Genomic_DNA"/>
</dbReference>
<accession>A0A8J2RIP2</accession>
<feature type="region of interest" description="Disordered" evidence="1">
    <location>
        <begin position="486"/>
        <end position="535"/>
    </location>
</feature>
<evidence type="ECO:0000313" key="2">
    <source>
        <dbReference type="EMBL" id="CAH0102923.1"/>
    </source>
</evidence>